<evidence type="ECO:0000313" key="9">
    <source>
        <dbReference type="Proteomes" id="UP001139409"/>
    </source>
</evidence>
<organism evidence="7 9">
    <name type="scientific">Fulvivirga sedimenti</name>
    <dbReference type="NCBI Taxonomy" id="2879465"/>
    <lineage>
        <taxon>Bacteria</taxon>
        <taxon>Pseudomonadati</taxon>
        <taxon>Bacteroidota</taxon>
        <taxon>Cytophagia</taxon>
        <taxon>Cytophagales</taxon>
        <taxon>Fulvivirgaceae</taxon>
        <taxon>Fulvivirga</taxon>
    </lineage>
</organism>
<dbReference type="InterPro" id="IPR051259">
    <property type="entry name" value="rRNA_Methyltransferase"/>
</dbReference>
<feature type="domain" description="tRNA/rRNA methyltransferase SpoU type" evidence="4">
    <location>
        <begin position="103"/>
        <end position="237"/>
    </location>
</feature>
<dbReference type="EMBL" id="JAIXNE010000002">
    <property type="protein sequence ID" value="MCA6074952.1"/>
    <property type="molecule type" value="Genomic_DNA"/>
</dbReference>
<evidence type="ECO:0000256" key="1">
    <source>
        <dbReference type="ARBA" id="ARBA00007228"/>
    </source>
</evidence>
<dbReference type="PANTHER" id="PTHR43191">
    <property type="entry name" value="RRNA METHYLTRANSFERASE 3"/>
    <property type="match status" value="1"/>
</dbReference>
<dbReference type="Pfam" id="PF22435">
    <property type="entry name" value="MRM3-like_sub_bind"/>
    <property type="match status" value="1"/>
</dbReference>
<dbReference type="InterPro" id="IPR029028">
    <property type="entry name" value="Alpha/beta_knot_MTases"/>
</dbReference>
<keyword evidence="9" id="KW-1185">Reference proteome</keyword>
<dbReference type="RefSeq" id="WP_225698061.1">
    <property type="nucleotide sequence ID" value="NZ_JAIXNE010000002.1"/>
</dbReference>
<evidence type="ECO:0000313" key="6">
    <source>
        <dbReference type="EMBL" id="MCA6074952.1"/>
    </source>
</evidence>
<dbReference type="Gene3D" id="3.40.1280.10">
    <property type="match status" value="1"/>
</dbReference>
<evidence type="ECO:0000259" key="4">
    <source>
        <dbReference type="Pfam" id="PF00588"/>
    </source>
</evidence>
<dbReference type="SUPFAM" id="SSF55315">
    <property type="entry name" value="L30e-like"/>
    <property type="match status" value="1"/>
</dbReference>
<dbReference type="Proteomes" id="UP001139409">
    <property type="component" value="Unassembled WGS sequence"/>
</dbReference>
<gene>
    <name evidence="6" type="ORF">LDX50_08730</name>
    <name evidence="7" type="ORF">LDX50_14700</name>
    <name evidence="8" type="ORF">LDX50_20420</name>
</gene>
<evidence type="ECO:0000313" key="7">
    <source>
        <dbReference type="EMBL" id="MCA6076129.1"/>
    </source>
</evidence>
<dbReference type="GO" id="GO:0032259">
    <property type="term" value="P:methylation"/>
    <property type="evidence" value="ECO:0007669"/>
    <property type="project" value="UniProtKB-KW"/>
</dbReference>
<keyword evidence="2 7" id="KW-0489">Methyltransferase</keyword>
<dbReference type="EMBL" id="JAIXNE010000004">
    <property type="protein sequence ID" value="MCA6077257.1"/>
    <property type="molecule type" value="Genomic_DNA"/>
</dbReference>
<dbReference type="InterPro" id="IPR029026">
    <property type="entry name" value="tRNA_m1G_MTases_N"/>
</dbReference>
<sequence length="245" mass="26765">MVKLSKAHTKFIKSLQLKKYRQLEQTFLVEGEKSVLEVIDSDFEITEIIATSKFRSLHGHLLESLSVLESEDLSAIGTLKSNDAAIALVRMKPEQPFAVTSGLTLLSDGINDPGNFGTILRVADWYGINRICASPDTCELYNPKVISSSKGSFTRVEVSYAELDTVIATAGLPVYAADMSGRNVHSFKFPEDCLLVMGNESHGISASLEALITERLTIPSFGGAESLNVGVATAIMLDNYRRLHH</sequence>
<evidence type="ECO:0000313" key="8">
    <source>
        <dbReference type="EMBL" id="MCA6077257.1"/>
    </source>
</evidence>
<dbReference type="SUPFAM" id="SSF75217">
    <property type="entry name" value="alpha/beta knot"/>
    <property type="match status" value="1"/>
</dbReference>
<dbReference type="AlphaFoldDB" id="A0A9X1KYL5"/>
<reference evidence="7" key="1">
    <citation type="submission" date="2021-09" db="EMBL/GenBank/DDBJ databases">
        <title>Fulvivirga sp. isolated from coastal sediment.</title>
        <authorList>
            <person name="Yu H."/>
        </authorList>
    </citation>
    <scope>NUCLEOTIDE SEQUENCE</scope>
    <source>
        <strain evidence="7">1062</strain>
    </source>
</reference>
<dbReference type="GO" id="GO:0008173">
    <property type="term" value="F:RNA methyltransferase activity"/>
    <property type="evidence" value="ECO:0007669"/>
    <property type="project" value="InterPro"/>
</dbReference>
<evidence type="ECO:0000256" key="3">
    <source>
        <dbReference type="ARBA" id="ARBA00022679"/>
    </source>
</evidence>
<dbReference type="GO" id="GO:0003723">
    <property type="term" value="F:RNA binding"/>
    <property type="evidence" value="ECO:0007669"/>
    <property type="project" value="InterPro"/>
</dbReference>
<dbReference type="Pfam" id="PF00588">
    <property type="entry name" value="SpoU_methylase"/>
    <property type="match status" value="1"/>
</dbReference>
<dbReference type="GO" id="GO:0006396">
    <property type="term" value="P:RNA processing"/>
    <property type="evidence" value="ECO:0007669"/>
    <property type="project" value="InterPro"/>
</dbReference>
<keyword evidence="3" id="KW-0808">Transferase</keyword>
<accession>A0A9X1KYL5</accession>
<name>A0A9X1KYL5_9BACT</name>
<dbReference type="EMBL" id="JAIXNE010000003">
    <property type="protein sequence ID" value="MCA6076129.1"/>
    <property type="molecule type" value="Genomic_DNA"/>
</dbReference>
<dbReference type="Gene3D" id="3.30.1330.30">
    <property type="match status" value="1"/>
</dbReference>
<dbReference type="InterPro" id="IPR001537">
    <property type="entry name" value="SpoU_MeTrfase"/>
</dbReference>
<protein>
    <submittedName>
        <fullName evidence="7">RNA methyltransferase</fullName>
    </submittedName>
</protein>
<evidence type="ECO:0000259" key="5">
    <source>
        <dbReference type="Pfam" id="PF22435"/>
    </source>
</evidence>
<evidence type="ECO:0000256" key="2">
    <source>
        <dbReference type="ARBA" id="ARBA00022603"/>
    </source>
</evidence>
<comment type="caution">
    <text evidence="7">The sequence shown here is derived from an EMBL/GenBank/DDBJ whole genome shotgun (WGS) entry which is preliminary data.</text>
</comment>
<proteinExistence type="inferred from homology"/>
<feature type="domain" description="MRM3-like substrate binding" evidence="5">
    <location>
        <begin position="9"/>
        <end position="68"/>
    </location>
</feature>
<comment type="similarity">
    <text evidence="1">Belongs to the class IV-like SAM-binding methyltransferase superfamily. RNA methyltransferase TrmH family.</text>
</comment>
<dbReference type="CDD" id="cd18109">
    <property type="entry name" value="SpoU-like_RNA-MTase"/>
    <property type="match status" value="1"/>
</dbReference>
<dbReference type="PANTHER" id="PTHR43191:SF2">
    <property type="entry name" value="RRNA METHYLTRANSFERASE 3, MITOCHONDRIAL"/>
    <property type="match status" value="1"/>
</dbReference>
<dbReference type="InterPro" id="IPR053888">
    <property type="entry name" value="MRM3-like_sub_bind"/>
</dbReference>
<dbReference type="InterPro" id="IPR029064">
    <property type="entry name" value="Ribosomal_eL30-like_sf"/>
</dbReference>